<dbReference type="Gene3D" id="2.120.10.80">
    <property type="entry name" value="Kelch-type beta propeller"/>
    <property type="match status" value="2"/>
</dbReference>
<dbReference type="PROSITE" id="PS50011">
    <property type="entry name" value="PROTEIN_KINASE_DOM"/>
    <property type="match status" value="1"/>
</dbReference>
<evidence type="ECO:0000256" key="4">
    <source>
        <dbReference type="SAM" id="Phobius"/>
    </source>
</evidence>
<dbReference type="Pfam" id="PF24681">
    <property type="entry name" value="Kelch_KLHDC2_KLHL20_DRC7"/>
    <property type="match status" value="1"/>
</dbReference>
<dbReference type="PANTHER" id="PTHR46093:SF18">
    <property type="entry name" value="FIBRONECTIN TYPE-III DOMAIN-CONTAINING PROTEIN"/>
    <property type="match status" value="1"/>
</dbReference>
<evidence type="ECO:0000256" key="2">
    <source>
        <dbReference type="ARBA" id="ARBA00022737"/>
    </source>
</evidence>
<dbReference type="Proteomes" id="UP000070444">
    <property type="component" value="Unassembled WGS sequence"/>
</dbReference>
<feature type="domain" description="Protein kinase" evidence="6">
    <location>
        <begin position="598"/>
        <end position="930"/>
    </location>
</feature>
<keyword evidence="4" id="KW-0472">Membrane</keyword>
<keyword evidence="4" id="KW-1133">Transmembrane helix</keyword>
<dbReference type="GO" id="GO:0004672">
    <property type="term" value="F:protein kinase activity"/>
    <property type="evidence" value="ECO:0007669"/>
    <property type="project" value="InterPro"/>
</dbReference>
<dbReference type="Gene3D" id="1.10.510.10">
    <property type="entry name" value="Transferase(Phosphotransferase) domain 1"/>
    <property type="match status" value="1"/>
</dbReference>
<dbReference type="Pfam" id="PF00069">
    <property type="entry name" value="Pkinase"/>
    <property type="match status" value="1"/>
</dbReference>
<feature type="region of interest" description="Disordered" evidence="3">
    <location>
        <begin position="426"/>
        <end position="445"/>
    </location>
</feature>
<feature type="signal peptide" evidence="5">
    <location>
        <begin position="1"/>
        <end position="19"/>
    </location>
</feature>
<dbReference type="SMART" id="SM00220">
    <property type="entry name" value="S_TKc"/>
    <property type="match status" value="1"/>
</dbReference>
<keyword evidence="8" id="KW-1185">Reference proteome</keyword>
<feature type="compositionally biased region" description="Low complexity" evidence="3">
    <location>
        <begin position="363"/>
        <end position="389"/>
    </location>
</feature>
<evidence type="ECO:0000256" key="5">
    <source>
        <dbReference type="SAM" id="SignalP"/>
    </source>
</evidence>
<keyword evidence="4" id="KW-0812">Transmembrane</keyword>
<evidence type="ECO:0000313" key="7">
    <source>
        <dbReference type="EMBL" id="KXN71187.1"/>
    </source>
</evidence>
<dbReference type="SUPFAM" id="SSF117281">
    <property type="entry name" value="Kelch motif"/>
    <property type="match status" value="2"/>
</dbReference>
<evidence type="ECO:0000256" key="3">
    <source>
        <dbReference type="SAM" id="MobiDB-lite"/>
    </source>
</evidence>
<dbReference type="GO" id="GO:0005524">
    <property type="term" value="F:ATP binding"/>
    <property type="evidence" value="ECO:0007669"/>
    <property type="project" value="InterPro"/>
</dbReference>
<accession>A0A137P848</accession>
<gene>
    <name evidence="7" type="ORF">CONCODRAFT_78482</name>
</gene>
<reference evidence="7 8" key="1">
    <citation type="journal article" date="2015" name="Genome Biol. Evol.">
        <title>Phylogenomic analyses indicate that early fungi evolved digesting cell walls of algal ancestors of land plants.</title>
        <authorList>
            <person name="Chang Y."/>
            <person name="Wang S."/>
            <person name="Sekimoto S."/>
            <person name="Aerts A.L."/>
            <person name="Choi C."/>
            <person name="Clum A."/>
            <person name="LaButti K.M."/>
            <person name="Lindquist E.A."/>
            <person name="Yee Ngan C."/>
            <person name="Ohm R.A."/>
            <person name="Salamov A.A."/>
            <person name="Grigoriev I.V."/>
            <person name="Spatafora J.W."/>
            <person name="Berbee M.L."/>
        </authorList>
    </citation>
    <scope>NUCLEOTIDE SEQUENCE [LARGE SCALE GENOMIC DNA]</scope>
    <source>
        <strain evidence="7 8">NRRL 28638</strain>
    </source>
</reference>
<keyword evidence="2" id="KW-0677">Repeat</keyword>
<protein>
    <recommendedName>
        <fullName evidence="6">Protein kinase domain-containing protein</fullName>
    </recommendedName>
</protein>
<dbReference type="SUPFAM" id="SSF56112">
    <property type="entry name" value="Protein kinase-like (PK-like)"/>
    <property type="match status" value="1"/>
</dbReference>
<feature type="compositionally biased region" description="Polar residues" evidence="3">
    <location>
        <begin position="428"/>
        <end position="437"/>
    </location>
</feature>
<feature type="chain" id="PRO_5007294583" description="Protein kinase domain-containing protein" evidence="5">
    <location>
        <begin position="20"/>
        <end position="1206"/>
    </location>
</feature>
<organism evidence="7 8">
    <name type="scientific">Conidiobolus coronatus (strain ATCC 28846 / CBS 209.66 / NRRL 28638)</name>
    <name type="common">Delacroixia coronata</name>
    <dbReference type="NCBI Taxonomy" id="796925"/>
    <lineage>
        <taxon>Eukaryota</taxon>
        <taxon>Fungi</taxon>
        <taxon>Fungi incertae sedis</taxon>
        <taxon>Zoopagomycota</taxon>
        <taxon>Entomophthoromycotina</taxon>
        <taxon>Entomophthoromycetes</taxon>
        <taxon>Entomophthorales</taxon>
        <taxon>Ancylistaceae</taxon>
        <taxon>Conidiobolus</taxon>
    </lineage>
</organism>
<dbReference type="PANTHER" id="PTHR46093">
    <property type="entry name" value="ACYL-COA-BINDING DOMAIN-CONTAINING PROTEIN 5"/>
    <property type="match status" value="1"/>
</dbReference>
<sequence length="1206" mass="133342">MVVILKNLTILSLLHSVLGVGNLGKEIIPESRAFHSSVVINDYMIIYGGIIGSKKDNPSTATASSDLIVYDIKNKKWYQPKATNPAPAMKFHSATAASNNKMYVYSSAANGSAIYILDTSSWTWSTFQNGNTEHNKPSIGATINFAKYQSQKTQKIEEQLIVYGGLTTNSDGSPGSASAVTQSYDYYDINSQTSPASTAGSQISHHASCAIVDSSILVSFGGKDGSGIITKTTQFLVYNVPQFYPGGNVENNPTDRICATLTCIGNKAILLGGSTLDWKSVSDSSSGYVLSVTMASGAISSAKWEALQNNPDKAPSLRIGQSAAAYGNSIIVYGGITDNSSESDGSTVYILDTNSYKWDKSLPKPSSSGGSTDSSSDGTDNSGSDKSSGTSTTVIIVSVLVPILVIAGIGTCLFFGLKRWRKKKDQNRQVIPNSFSSPDEEHKHMSAIPPGFPPSTASSGLPLTHMNQSSTLSPSYYRSSGHHSVDSDLSNQFAYESTSPTMTHSLAINPISPVNHNVQMMSRSTNLHQNLRSIPTHVDQQSANVDYFSPLEQIARLQHDISSISQPETPRWPVENNTDLFEQSVAGRRSLRDNLSSTLDSEHIGPEGFSYPMSETTLLSQRRSVVITSPLLSPNTPLYNLLSRKYTIMNYSLPMDREFGFHQPISVSGINPDTLLPVTIWIYNSPIPFENDMEIIQQLEGPYILNLVDNFILKPTHNSTYYILVQERSNVSLAEALVSLTQPLSDIEVRSICQQIVECLDYCHSKSYIVGDLKPSRFSFVCQDNQPIRLVLNSIEGCVPFDTELDRPSLPRHCSPELARTYPLSSSEIALASPSMDMWALGCLLYELYTCQPLFDPTLSPDQLIEFLGQPESPNFTLSNGVQWARGGEGLRWPSNTSLNVEAHEILECLLASQPDSRLSSLELLESEFLRSLNQLKHGESQSSLNILGSPALPLQAFECKFGPSLRMNVLQLRQQLTSTCEVHIPRLPVITLGPGAGNNWENSSTWNSQTFVLHFLCEHDDLLHFTQHKGYPIIHPKKFFRRSGVFLAITSKLMSLYLVPEMYDLYNTTLPAMQTIQKLYTNEQHVFFDKLSISLIEFCRTDCIPELRSSAEEMSHLPNEFEPTSSQPWSLWVGMARRVISISRYQGLKSIQELLGLEWNHQCKEIGQLRYEMTRPSSIFEVESNSISTRWRGWKCEQHTEPSSA</sequence>
<dbReference type="OrthoDB" id="45365at2759"/>
<dbReference type="InterPro" id="IPR011009">
    <property type="entry name" value="Kinase-like_dom_sf"/>
</dbReference>
<keyword evidence="5" id="KW-0732">Signal</keyword>
<dbReference type="AlphaFoldDB" id="A0A137P848"/>
<name>A0A137P848_CONC2</name>
<dbReference type="OMA" id="ISHHASC"/>
<proteinExistence type="predicted"/>
<keyword evidence="1" id="KW-0880">Kelch repeat</keyword>
<feature type="region of interest" description="Disordered" evidence="3">
    <location>
        <begin position="361"/>
        <end position="389"/>
    </location>
</feature>
<feature type="transmembrane region" description="Helical" evidence="4">
    <location>
        <begin position="394"/>
        <end position="417"/>
    </location>
</feature>
<dbReference type="EMBL" id="KQ964481">
    <property type="protein sequence ID" value="KXN71187.1"/>
    <property type="molecule type" value="Genomic_DNA"/>
</dbReference>
<dbReference type="InterPro" id="IPR000719">
    <property type="entry name" value="Prot_kinase_dom"/>
</dbReference>
<evidence type="ECO:0000259" key="6">
    <source>
        <dbReference type="PROSITE" id="PS50011"/>
    </source>
</evidence>
<evidence type="ECO:0000313" key="8">
    <source>
        <dbReference type="Proteomes" id="UP000070444"/>
    </source>
</evidence>
<dbReference type="STRING" id="796925.A0A137P848"/>
<evidence type="ECO:0000256" key="1">
    <source>
        <dbReference type="ARBA" id="ARBA00022441"/>
    </source>
</evidence>
<dbReference type="InterPro" id="IPR015915">
    <property type="entry name" value="Kelch-typ_b-propeller"/>
</dbReference>